<accession>A0ABU3Y3G2</accession>
<evidence type="ECO:0000313" key="5">
    <source>
        <dbReference type="EMBL" id="MDV3455900.1"/>
    </source>
</evidence>
<dbReference type="PROSITE" id="PS50887">
    <property type="entry name" value="GGDEF"/>
    <property type="match status" value="1"/>
</dbReference>
<keyword evidence="6" id="KW-1185">Reference proteome</keyword>
<dbReference type="InterPro" id="IPR000014">
    <property type="entry name" value="PAS"/>
</dbReference>
<dbReference type="Pfam" id="PF08448">
    <property type="entry name" value="PAS_4"/>
    <property type="match status" value="1"/>
</dbReference>
<evidence type="ECO:0000259" key="3">
    <source>
        <dbReference type="PROSITE" id="PS50883"/>
    </source>
</evidence>
<dbReference type="Proteomes" id="UP001273531">
    <property type="component" value="Unassembled WGS sequence"/>
</dbReference>
<organism evidence="5 6">
    <name type="scientific">Sphingomonas agrestis</name>
    <dbReference type="NCBI Taxonomy" id="3080540"/>
    <lineage>
        <taxon>Bacteria</taxon>
        <taxon>Pseudomonadati</taxon>
        <taxon>Pseudomonadota</taxon>
        <taxon>Alphaproteobacteria</taxon>
        <taxon>Sphingomonadales</taxon>
        <taxon>Sphingomonadaceae</taxon>
        <taxon>Sphingomonas</taxon>
    </lineage>
</organism>
<dbReference type="EMBL" id="JAWJEJ010000001">
    <property type="protein sequence ID" value="MDV3455900.1"/>
    <property type="molecule type" value="Genomic_DNA"/>
</dbReference>
<dbReference type="PROSITE" id="PS50883">
    <property type="entry name" value="EAL"/>
    <property type="match status" value="1"/>
</dbReference>
<name>A0ABU3Y3G2_9SPHN</name>
<dbReference type="InterPro" id="IPR001633">
    <property type="entry name" value="EAL_dom"/>
</dbReference>
<comment type="caution">
    <text evidence="5">The sequence shown here is derived from an EMBL/GenBank/DDBJ whole genome shotgun (WGS) entry which is preliminary data.</text>
</comment>
<dbReference type="Gene3D" id="3.30.450.20">
    <property type="entry name" value="PAS domain"/>
    <property type="match status" value="1"/>
</dbReference>
<dbReference type="SUPFAM" id="SSF141868">
    <property type="entry name" value="EAL domain-like"/>
    <property type="match status" value="1"/>
</dbReference>
<dbReference type="PROSITE" id="PS50113">
    <property type="entry name" value="PAC"/>
    <property type="match status" value="1"/>
</dbReference>
<proteinExistence type="predicted"/>
<keyword evidence="1" id="KW-0812">Transmembrane</keyword>
<evidence type="ECO:0000256" key="1">
    <source>
        <dbReference type="SAM" id="Phobius"/>
    </source>
</evidence>
<sequence length="785" mass="84635">MSSQTTSQFAKPRIDARALLGLYDPADSIDWGPIRAAQLHAGSQLALFMLAANVVGASLVTMLLGATVPLWQLASWGALAAAVSCAIAFRRLSKRHRAAVTASLKDVRDTVFDGISLGAVWSIPPLAFGAAADTGSALGLWVVISLLMTASAIAMAALPLATIAFVSIVGAAMATMLGLTTSPILAAAAGLLTLLLVLATFGRGRALVVIRASEMALAERDETVSLLLREFEDSGSDWLWEIDAQRRVARANPRFAVSLGADPKTINGTPFLQILAGHTWEDGNFAPGLRALAERLKGRDPFRDLLLPVYVNGEERWWEMSASPRYDERGAFIGFRGVGSDVTEARKSADKISHMARFDTLTGLPNRLLINETLARAMADADKWGSRCAFMMIDLDRFKAVNDTLGHPVGDRLLGRVSERLKLLMTDNEMIGRLGGDEFAVVVRDATDTQRTEQLAQTIIDSLSRPYEVDQHTLYIGASVGLAVGPRDGRTAEMLIRSADLALYRSKDAGGGVFHAYEPQLHMAAEERRVLEIALRSAVENGELHLNYQPVVNAATGQLNGFEALLRWTHPQFGNVSPAKFVPLAEEARLIAPIGEWVLRTACDEAASWDVPVRIAVNVSPEQLHNPAFVSVVAQALAQSGLPPERLELEVTESVFMREGTAAIEVLEKILDLGVRLSLDDFGTGYSSLGYLARTRFSSIKIDRSFVQSASKGTKEAIAIIRAVVALADSLGMATTAEGVETEEEHQMIQQLGCTKVQGYYFGRPLPVQEARVLAMHSSGGSVAA</sequence>
<keyword evidence="1" id="KW-0472">Membrane</keyword>
<feature type="transmembrane region" description="Helical" evidence="1">
    <location>
        <begin position="183"/>
        <end position="202"/>
    </location>
</feature>
<dbReference type="NCBIfam" id="TIGR00254">
    <property type="entry name" value="GGDEF"/>
    <property type="match status" value="1"/>
</dbReference>
<dbReference type="InterPro" id="IPR000700">
    <property type="entry name" value="PAS-assoc_C"/>
</dbReference>
<feature type="transmembrane region" description="Helical" evidence="1">
    <location>
        <begin position="45"/>
        <end position="64"/>
    </location>
</feature>
<feature type="transmembrane region" description="Helical" evidence="1">
    <location>
        <begin position="138"/>
        <end position="171"/>
    </location>
</feature>
<dbReference type="Pfam" id="PF00990">
    <property type="entry name" value="GGDEF"/>
    <property type="match status" value="1"/>
</dbReference>
<dbReference type="RefSeq" id="WP_317225106.1">
    <property type="nucleotide sequence ID" value="NZ_JAWJEJ010000001.1"/>
</dbReference>
<feature type="transmembrane region" description="Helical" evidence="1">
    <location>
        <begin position="70"/>
        <end position="89"/>
    </location>
</feature>
<dbReference type="Pfam" id="PF00563">
    <property type="entry name" value="EAL"/>
    <property type="match status" value="1"/>
</dbReference>
<dbReference type="SMART" id="SM00267">
    <property type="entry name" value="GGDEF"/>
    <property type="match status" value="1"/>
</dbReference>
<dbReference type="CDD" id="cd00130">
    <property type="entry name" value="PAS"/>
    <property type="match status" value="1"/>
</dbReference>
<gene>
    <name evidence="5" type="ORF">RZN05_02810</name>
</gene>
<dbReference type="SUPFAM" id="SSF55785">
    <property type="entry name" value="PYP-like sensor domain (PAS domain)"/>
    <property type="match status" value="1"/>
</dbReference>
<dbReference type="PANTHER" id="PTHR44757:SF10">
    <property type="entry name" value="MEMBRANE PROTEIN"/>
    <property type="match status" value="1"/>
</dbReference>
<dbReference type="Gene3D" id="3.20.20.450">
    <property type="entry name" value="EAL domain"/>
    <property type="match status" value="1"/>
</dbReference>
<dbReference type="CDD" id="cd01948">
    <property type="entry name" value="EAL"/>
    <property type="match status" value="1"/>
</dbReference>
<evidence type="ECO:0000313" key="6">
    <source>
        <dbReference type="Proteomes" id="UP001273531"/>
    </source>
</evidence>
<dbReference type="InterPro" id="IPR029787">
    <property type="entry name" value="Nucleotide_cyclase"/>
</dbReference>
<dbReference type="InterPro" id="IPR043128">
    <property type="entry name" value="Rev_trsase/Diguanyl_cyclase"/>
</dbReference>
<evidence type="ECO:0000259" key="2">
    <source>
        <dbReference type="PROSITE" id="PS50113"/>
    </source>
</evidence>
<dbReference type="InterPro" id="IPR052155">
    <property type="entry name" value="Biofilm_reg_signaling"/>
</dbReference>
<feature type="domain" description="EAL" evidence="3">
    <location>
        <begin position="528"/>
        <end position="779"/>
    </location>
</feature>
<dbReference type="CDD" id="cd01949">
    <property type="entry name" value="GGDEF"/>
    <property type="match status" value="1"/>
</dbReference>
<feature type="domain" description="GGDEF" evidence="4">
    <location>
        <begin position="386"/>
        <end position="519"/>
    </location>
</feature>
<feature type="domain" description="PAC" evidence="2">
    <location>
        <begin position="300"/>
        <end position="354"/>
    </location>
</feature>
<dbReference type="InterPro" id="IPR035965">
    <property type="entry name" value="PAS-like_dom_sf"/>
</dbReference>
<protein>
    <submittedName>
        <fullName evidence="5">EAL domain-containing protein</fullName>
    </submittedName>
</protein>
<dbReference type="InterPro" id="IPR035919">
    <property type="entry name" value="EAL_sf"/>
</dbReference>
<keyword evidence="1" id="KW-1133">Transmembrane helix</keyword>
<dbReference type="InterPro" id="IPR000160">
    <property type="entry name" value="GGDEF_dom"/>
</dbReference>
<feature type="transmembrane region" description="Helical" evidence="1">
    <location>
        <begin position="110"/>
        <end position="132"/>
    </location>
</feature>
<dbReference type="SMART" id="SM00052">
    <property type="entry name" value="EAL"/>
    <property type="match status" value="1"/>
</dbReference>
<dbReference type="SUPFAM" id="SSF55073">
    <property type="entry name" value="Nucleotide cyclase"/>
    <property type="match status" value="1"/>
</dbReference>
<reference evidence="5 6" key="1">
    <citation type="submission" date="2023-10" db="EMBL/GenBank/DDBJ databases">
        <title>Sphingomonas sp. HF-S4 16S ribosomal RNA gene Genome sequencing and assembly.</title>
        <authorList>
            <person name="Lee H."/>
        </authorList>
    </citation>
    <scope>NUCLEOTIDE SEQUENCE [LARGE SCALE GENOMIC DNA]</scope>
    <source>
        <strain evidence="5 6">HF-S4</strain>
    </source>
</reference>
<evidence type="ECO:0000259" key="4">
    <source>
        <dbReference type="PROSITE" id="PS50887"/>
    </source>
</evidence>
<dbReference type="InterPro" id="IPR013656">
    <property type="entry name" value="PAS_4"/>
</dbReference>
<dbReference type="Gene3D" id="3.30.70.270">
    <property type="match status" value="1"/>
</dbReference>
<dbReference type="PANTHER" id="PTHR44757">
    <property type="entry name" value="DIGUANYLATE CYCLASE DGCP"/>
    <property type="match status" value="1"/>
</dbReference>